<dbReference type="PANTHER" id="PTHR34704:SF1">
    <property type="entry name" value="ATPASE"/>
    <property type="match status" value="1"/>
</dbReference>
<dbReference type="Gene3D" id="3.40.50.300">
    <property type="entry name" value="P-loop containing nucleotide triphosphate hydrolases"/>
    <property type="match status" value="1"/>
</dbReference>
<dbReference type="AlphaFoldDB" id="A0A1Q2C8A5"/>
<accession>A0A1Q2C8A5</accession>
<dbReference type="InterPro" id="IPR036390">
    <property type="entry name" value="WH_DNA-bd_sf"/>
</dbReference>
<sequence>MRFVGRDRELKKLNELYQEEEFQFVVIYGRRRVGKTMLINEFLKKKRSAYYMAVEGTSKENLSSISKVLLAEKNEEFYMPEFPDFESLLSYIDHLCKNTDDQERLVIAIDEFPYLAGSYPAISSMLQSHIDQCWKDSNLFLILCGSSMSFMEEQVLGYKSPLYGRRTAQFKLHPFTYFEARQMLSGFKVEEQAVLYGVTGGIPEYLSRIHNDWSMDDNIKKLFFDESGRLFDEPGNLLKQELQDPSSYHSIITAIAGGASRLNEIATKTGLASSGCSAQIQSLITLGIIKKETPLTEGIKSRKTLYTLEDFMFLFWYRFVRTNLSGIMRGIGETIYEVSVKPQISHFMGYIFEEICKQYLYLPQIYMTLPFPTGEFGRWWGNNPKKKRQEEIDLMAENSSEAIFGECKWRNEPADVDILETLQERSGLFHYQKQSYMIFSKSGFTEKLKLREQEEENVRLISFEDMNQL</sequence>
<proteinExistence type="predicted"/>
<dbReference type="Pfam" id="PF01637">
    <property type="entry name" value="ATPase_2"/>
    <property type="match status" value="1"/>
</dbReference>
<dbReference type="GO" id="GO:0005524">
    <property type="term" value="F:ATP binding"/>
    <property type="evidence" value="ECO:0007669"/>
    <property type="project" value="UniProtKB-KW"/>
</dbReference>
<feature type="domain" description="ATPase" evidence="1">
    <location>
        <begin position="3"/>
        <end position="208"/>
    </location>
</feature>
<reference evidence="3 4" key="1">
    <citation type="journal article" date="2016" name="Sci. Rep.">
        <title>Accelerated dysbiosis of gut microbiota during aggravation of DSS-induced colitis by a butyrate-producing bacterium.</title>
        <authorList>
            <person name="Zhang Q."/>
            <person name="Wu Y."/>
            <person name="Wang J."/>
            <person name="Wu G."/>
            <person name="Long W."/>
            <person name="Xue Z."/>
            <person name="Wang L."/>
            <person name="Zhang X."/>
            <person name="Pang X."/>
            <person name="Zhao Y."/>
            <person name="Zhao L."/>
            <person name="Zhang C."/>
        </authorList>
    </citation>
    <scope>NUCLEOTIDE SEQUENCE [LARGE SCALE GENOMIC DNA]</scope>
    <source>
        <strain evidence="3 4">BPB5</strain>
    </source>
</reference>
<dbReference type="Pfam" id="PF03008">
    <property type="entry name" value="DUF234"/>
    <property type="match status" value="1"/>
</dbReference>
<protein>
    <submittedName>
        <fullName evidence="3">ATP-binding protein</fullName>
    </submittedName>
</protein>
<organism evidence="3 4">
    <name type="scientific">Anaerostipes hadrus</name>
    <dbReference type="NCBI Taxonomy" id="649756"/>
    <lineage>
        <taxon>Bacteria</taxon>
        <taxon>Bacillati</taxon>
        <taxon>Bacillota</taxon>
        <taxon>Clostridia</taxon>
        <taxon>Lachnospirales</taxon>
        <taxon>Lachnospiraceae</taxon>
        <taxon>Anaerostipes</taxon>
    </lineage>
</organism>
<evidence type="ECO:0000259" key="1">
    <source>
        <dbReference type="Pfam" id="PF01637"/>
    </source>
</evidence>
<evidence type="ECO:0000313" key="3">
    <source>
        <dbReference type="EMBL" id="AQP39982.1"/>
    </source>
</evidence>
<dbReference type="InterPro" id="IPR011579">
    <property type="entry name" value="ATPase_dom"/>
</dbReference>
<evidence type="ECO:0000313" key="4">
    <source>
        <dbReference type="Proteomes" id="UP000188159"/>
    </source>
</evidence>
<dbReference type="SUPFAM" id="SSF52540">
    <property type="entry name" value="P-loop containing nucleoside triphosphate hydrolases"/>
    <property type="match status" value="1"/>
</dbReference>
<dbReference type="EMBL" id="CP012098">
    <property type="protein sequence ID" value="AQP39982.1"/>
    <property type="molecule type" value="Genomic_DNA"/>
</dbReference>
<dbReference type="InterPro" id="IPR004256">
    <property type="entry name" value="DUF234"/>
</dbReference>
<dbReference type="PANTHER" id="PTHR34704">
    <property type="entry name" value="ATPASE"/>
    <property type="match status" value="1"/>
</dbReference>
<dbReference type="SUPFAM" id="SSF46785">
    <property type="entry name" value="Winged helix' DNA-binding domain"/>
    <property type="match status" value="1"/>
</dbReference>
<dbReference type="SUPFAM" id="SSF52980">
    <property type="entry name" value="Restriction endonuclease-like"/>
    <property type="match status" value="1"/>
</dbReference>
<dbReference type="RefSeq" id="WP_077326825.1">
    <property type="nucleotide sequence ID" value="NZ_CP012098.1"/>
</dbReference>
<evidence type="ECO:0000259" key="2">
    <source>
        <dbReference type="Pfam" id="PF03008"/>
    </source>
</evidence>
<keyword evidence="3" id="KW-0547">Nucleotide-binding</keyword>
<dbReference type="InterPro" id="IPR027417">
    <property type="entry name" value="P-loop_NTPase"/>
</dbReference>
<dbReference type="Proteomes" id="UP000188159">
    <property type="component" value="Chromosome"/>
</dbReference>
<gene>
    <name evidence="3" type="ORF">DO83_10595</name>
</gene>
<feature type="domain" description="DUF234" evidence="2">
    <location>
        <begin position="316"/>
        <end position="411"/>
    </location>
</feature>
<keyword evidence="3" id="KW-0067">ATP-binding</keyword>
<dbReference type="InterPro" id="IPR011335">
    <property type="entry name" value="Restrct_endonuc-II-like"/>
</dbReference>
<name>A0A1Q2C8A5_ANAHA</name>